<dbReference type="InterPro" id="IPR024289">
    <property type="entry name" value="DUF3828"/>
</dbReference>
<keyword evidence="4" id="KW-1185">Reference proteome</keyword>
<reference evidence="3 4" key="1">
    <citation type="submission" date="2019-10" db="EMBL/GenBank/DDBJ databases">
        <title>Taxonomy of Antarctic Massilia spp.: description of Massilia rubra sp. nov., Massilia aquatica sp. nov., Massilia mucilaginosa sp. nov., Massilia frigida sp. nov. isolated from streams, lakes and regoliths.</title>
        <authorList>
            <person name="Holochova P."/>
            <person name="Sedlacek I."/>
            <person name="Kralova S."/>
            <person name="Maslanova I."/>
            <person name="Busse H.-J."/>
            <person name="Stankova E."/>
            <person name="Vrbovska V."/>
            <person name="Kovarovic V."/>
            <person name="Bartak M."/>
            <person name="Svec P."/>
            <person name="Pantucek R."/>
        </authorList>
    </citation>
    <scope>NUCLEOTIDE SEQUENCE [LARGE SCALE GENOMIC DNA]</scope>
    <source>
        <strain evidence="3 4">CCM 8694</strain>
    </source>
</reference>
<evidence type="ECO:0000259" key="2">
    <source>
        <dbReference type="Pfam" id="PF12883"/>
    </source>
</evidence>
<evidence type="ECO:0000256" key="1">
    <source>
        <dbReference type="SAM" id="SignalP"/>
    </source>
</evidence>
<feature type="signal peptide" evidence="1">
    <location>
        <begin position="1"/>
        <end position="32"/>
    </location>
</feature>
<protein>
    <submittedName>
        <fullName evidence="3">DUF3828 domain-containing protein</fullName>
    </submittedName>
</protein>
<organism evidence="3 4">
    <name type="scientific">Massilia genomosp. 1</name>
    <dbReference type="NCBI Taxonomy" id="2609280"/>
    <lineage>
        <taxon>Bacteria</taxon>
        <taxon>Pseudomonadati</taxon>
        <taxon>Pseudomonadota</taxon>
        <taxon>Betaproteobacteria</taxon>
        <taxon>Burkholderiales</taxon>
        <taxon>Oxalobacteraceae</taxon>
        <taxon>Telluria group</taxon>
        <taxon>Massilia</taxon>
    </lineage>
</organism>
<proteinExistence type="predicted"/>
<evidence type="ECO:0000313" key="3">
    <source>
        <dbReference type="EMBL" id="NHZ62308.1"/>
    </source>
</evidence>
<accession>A0ABX0MP99</accession>
<gene>
    <name evidence="3" type="ORF">F1735_08315</name>
</gene>
<sequence length="155" mass="17548">MSMSKINKIIFAKAICAFFSCILACLSFPALAAELPSPAVTTSDFYKWYIHSLVTNHQPLSDEKIKLGTYVSKSLIAEIEKRMNSEDGLDADYFIQAQDYFDDWEKNISVTKSRISGNTATVRVTLGASKESIHHLELTLKKEDSVWKIRRVRPL</sequence>
<feature type="domain" description="DUF3828" evidence="2">
    <location>
        <begin position="41"/>
        <end position="153"/>
    </location>
</feature>
<evidence type="ECO:0000313" key="4">
    <source>
        <dbReference type="Proteomes" id="UP000610594"/>
    </source>
</evidence>
<dbReference type="Proteomes" id="UP000610594">
    <property type="component" value="Unassembled WGS sequence"/>
</dbReference>
<dbReference type="EMBL" id="WHJF01000016">
    <property type="protein sequence ID" value="NHZ62308.1"/>
    <property type="molecule type" value="Genomic_DNA"/>
</dbReference>
<dbReference type="Pfam" id="PF12883">
    <property type="entry name" value="DUF3828"/>
    <property type="match status" value="1"/>
</dbReference>
<comment type="caution">
    <text evidence="3">The sequence shown here is derived from an EMBL/GenBank/DDBJ whole genome shotgun (WGS) entry which is preliminary data.</text>
</comment>
<keyword evidence="1" id="KW-0732">Signal</keyword>
<feature type="chain" id="PRO_5045185109" evidence="1">
    <location>
        <begin position="33"/>
        <end position="155"/>
    </location>
</feature>
<dbReference type="Gene3D" id="3.10.450.50">
    <property type="match status" value="1"/>
</dbReference>
<name>A0ABX0MP99_9BURK</name>